<keyword evidence="1" id="KW-0472">Membrane</keyword>
<dbReference type="Proteomes" id="UP000317747">
    <property type="component" value="Unassembled WGS sequence"/>
</dbReference>
<keyword evidence="1" id="KW-0812">Transmembrane</keyword>
<evidence type="ECO:0008006" key="4">
    <source>
        <dbReference type="Google" id="ProtNLM"/>
    </source>
</evidence>
<evidence type="ECO:0000313" key="3">
    <source>
        <dbReference type="Proteomes" id="UP000317747"/>
    </source>
</evidence>
<protein>
    <recommendedName>
        <fullName evidence="4">Universal stress protein B</fullName>
    </recommendedName>
</protein>
<dbReference type="RefSeq" id="WP_128086480.1">
    <property type="nucleotide sequence ID" value="NZ_CP071405.1"/>
</dbReference>
<keyword evidence="3" id="KW-1185">Reference proteome</keyword>
<organism evidence="2 3">
    <name type="scientific">Pantoea deleyi</name>
    <dbReference type="NCBI Taxonomy" id="470932"/>
    <lineage>
        <taxon>Bacteria</taxon>
        <taxon>Pseudomonadati</taxon>
        <taxon>Pseudomonadota</taxon>
        <taxon>Gammaproteobacteria</taxon>
        <taxon>Enterobacterales</taxon>
        <taxon>Erwiniaceae</taxon>
        <taxon>Pantoea</taxon>
    </lineage>
</organism>
<feature type="transmembrane region" description="Helical" evidence="1">
    <location>
        <begin position="112"/>
        <end position="136"/>
    </location>
</feature>
<comment type="caution">
    <text evidence="2">The sequence shown here is derived from an EMBL/GenBank/DDBJ whole genome shotgun (WGS) entry which is preliminary data.</text>
</comment>
<reference evidence="2 3" key="1">
    <citation type="submission" date="2019-06" db="EMBL/GenBank/DDBJ databases">
        <title>Taxogenomics and systematics of the genus Pantoea.</title>
        <authorList>
            <person name="Tambong J.T."/>
        </authorList>
    </citation>
    <scope>NUCLEOTIDE SEQUENCE [LARGE SCALE GENOMIC DNA]</scope>
    <source>
        <strain evidence="2 3">LMG 24200</strain>
    </source>
</reference>
<dbReference type="EMBL" id="VHJA01000065">
    <property type="protein sequence ID" value="TPV38601.1"/>
    <property type="molecule type" value="Genomic_DNA"/>
</dbReference>
<feature type="transmembrane region" description="Helical" evidence="1">
    <location>
        <begin position="6"/>
        <end position="29"/>
    </location>
</feature>
<dbReference type="AlphaFoldDB" id="A0A506PY19"/>
<proteinExistence type="predicted"/>
<gene>
    <name evidence="2" type="ORF">FJW01_16785</name>
</gene>
<sequence length="137" mass="16379">MSSYDFFMYGSSILSVLVILLHVYAAWLFRVNRKAYQDFIDLYQNAGLQLDLTTKVANHLGFYANYQKLAFFMNLRKGRKMRFSKSENVSIKAYEFVQKQPKEKMVWMEKTLSLYQFTYFLTVVWAVFMAIFVYLFN</sequence>
<evidence type="ECO:0000256" key="1">
    <source>
        <dbReference type="SAM" id="Phobius"/>
    </source>
</evidence>
<accession>A0A506PY19</accession>
<keyword evidence="1" id="KW-1133">Transmembrane helix</keyword>
<evidence type="ECO:0000313" key="2">
    <source>
        <dbReference type="EMBL" id="TPV38601.1"/>
    </source>
</evidence>
<dbReference type="OrthoDB" id="6547855at2"/>
<name>A0A506PY19_9GAMM</name>